<evidence type="ECO:0000256" key="1">
    <source>
        <dbReference type="SAM" id="MobiDB-lite"/>
    </source>
</evidence>
<gene>
    <name evidence="2" type="ordered locus">Mesil_2573</name>
</gene>
<organism evidence="2 3">
    <name type="scientific">Allomeiothermus silvanus (strain ATCC 700542 / DSM 9946 / NBRC 106475 / NCIMB 13440 / VI-R2)</name>
    <name type="common">Thermus silvanus</name>
    <dbReference type="NCBI Taxonomy" id="526227"/>
    <lineage>
        <taxon>Bacteria</taxon>
        <taxon>Thermotogati</taxon>
        <taxon>Deinococcota</taxon>
        <taxon>Deinococci</taxon>
        <taxon>Thermales</taxon>
        <taxon>Thermaceae</taxon>
        <taxon>Allomeiothermus</taxon>
    </lineage>
</organism>
<dbReference type="KEGG" id="msv:Mesil_2573"/>
<evidence type="ECO:0000313" key="2">
    <source>
        <dbReference type="EMBL" id="ADH64422.1"/>
    </source>
</evidence>
<reference evidence="2 3" key="1">
    <citation type="journal article" date="2010" name="Stand. Genomic Sci.">
        <title>Complete genome sequence of Meiothermus silvanus type strain (VI-R2).</title>
        <authorList>
            <person name="Sikorski J."/>
            <person name="Tindall B.J."/>
            <person name="Lowry S."/>
            <person name="Lucas S."/>
            <person name="Nolan M."/>
            <person name="Copeland A."/>
            <person name="Glavina Del Rio T."/>
            <person name="Tice H."/>
            <person name="Cheng J.F."/>
            <person name="Han C."/>
            <person name="Pitluck S."/>
            <person name="Liolios K."/>
            <person name="Ivanova N."/>
            <person name="Mavromatis K."/>
            <person name="Mikhailova N."/>
            <person name="Pati A."/>
            <person name="Goodwin L."/>
            <person name="Chen A."/>
            <person name="Palaniappan K."/>
            <person name="Land M."/>
            <person name="Hauser L."/>
            <person name="Chang Y.J."/>
            <person name="Jeffries C.D."/>
            <person name="Rohde M."/>
            <person name="Goker M."/>
            <person name="Woyke T."/>
            <person name="Bristow J."/>
            <person name="Eisen J.A."/>
            <person name="Markowitz V."/>
            <person name="Hugenholtz P."/>
            <person name="Kyrpides N.C."/>
            <person name="Klenk H.P."/>
            <person name="Lapidus A."/>
        </authorList>
    </citation>
    <scope>NUCLEOTIDE SEQUENCE [LARGE SCALE GENOMIC DNA]</scope>
    <source>
        <strain evidence="3">ATCC 700542 / DSM 9946 / VI-R2</strain>
    </source>
</reference>
<dbReference type="EMBL" id="CP002042">
    <property type="protein sequence ID" value="ADH64422.1"/>
    <property type="molecule type" value="Genomic_DNA"/>
</dbReference>
<keyword evidence="3" id="KW-1185">Reference proteome</keyword>
<accession>D7BBG0</accession>
<feature type="region of interest" description="Disordered" evidence="1">
    <location>
        <begin position="1"/>
        <end position="28"/>
    </location>
</feature>
<dbReference type="Proteomes" id="UP000001916">
    <property type="component" value="Chromosome"/>
</dbReference>
<sequence length="81" mass="9455">MSRSKELEDADDIYGSAEKRKKSSGETYPAHAYRELSNGRFLFLHMSADQHRKRIQKLLEILELPSGLLEVEYRGQKYKIP</sequence>
<name>D7BBG0_ALLS1</name>
<dbReference type="HOGENOM" id="CLU_2569811_0_0_0"/>
<dbReference type="AlphaFoldDB" id="D7BBG0"/>
<evidence type="ECO:0000313" key="3">
    <source>
        <dbReference type="Proteomes" id="UP000001916"/>
    </source>
</evidence>
<proteinExistence type="predicted"/>
<protein>
    <submittedName>
        <fullName evidence="2">Uncharacterized protein</fullName>
    </submittedName>
</protein>